<name>A0ABY4BR06_9FLAO</name>
<accession>A0ABY4BR06</accession>
<feature type="transmembrane region" description="Helical" evidence="1">
    <location>
        <begin position="7"/>
        <end position="27"/>
    </location>
</feature>
<evidence type="ECO:0000313" key="3">
    <source>
        <dbReference type="Proteomes" id="UP000831460"/>
    </source>
</evidence>
<evidence type="ECO:0008006" key="4">
    <source>
        <dbReference type="Google" id="ProtNLM"/>
    </source>
</evidence>
<evidence type="ECO:0000256" key="1">
    <source>
        <dbReference type="SAM" id="Phobius"/>
    </source>
</evidence>
<feature type="transmembrane region" description="Helical" evidence="1">
    <location>
        <begin position="108"/>
        <end position="129"/>
    </location>
</feature>
<feature type="transmembrane region" description="Helical" evidence="1">
    <location>
        <begin position="83"/>
        <end position="102"/>
    </location>
</feature>
<protein>
    <recommendedName>
        <fullName evidence="4">DUF423 domain-containing protein</fullName>
    </recommendedName>
</protein>
<organism evidence="2 3">
    <name type="scientific">Chryseobacterium suipulveris</name>
    <dbReference type="NCBI Taxonomy" id="2929800"/>
    <lineage>
        <taxon>Bacteria</taxon>
        <taxon>Pseudomonadati</taxon>
        <taxon>Bacteroidota</taxon>
        <taxon>Flavobacteriia</taxon>
        <taxon>Flavobacteriales</taxon>
        <taxon>Weeksellaceae</taxon>
        <taxon>Chryseobacterium group</taxon>
        <taxon>Chryseobacterium</taxon>
    </lineage>
</organism>
<keyword evidence="1" id="KW-0472">Membrane</keyword>
<feature type="transmembrane region" description="Helical" evidence="1">
    <location>
        <begin position="51"/>
        <end position="71"/>
    </location>
</feature>
<dbReference type="Proteomes" id="UP000831460">
    <property type="component" value="Chromosome"/>
</dbReference>
<sequence length="136" mass="15218">MKGKNNIAIGFLAMAVFMTYGFLLIYLRDFAPGKEEWINSYSVGKHFEARLAHVHGNLFAFLNIVIGYLLIHFRNQLANVTTISWLALIGLLMPLGILAEIYLGLPPIFVLIGAISMTASVVWLGISFFKIKNDEK</sequence>
<evidence type="ECO:0000313" key="2">
    <source>
        <dbReference type="EMBL" id="UOE40196.1"/>
    </source>
</evidence>
<proteinExistence type="predicted"/>
<dbReference type="EMBL" id="CP094532">
    <property type="protein sequence ID" value="UOE40196.1"/>
    <property type="molecule type" value="Genomic_DNA"/>
</dbReference>
<reference evidence="2 3" key="1">
    <citation type="submission" date="2022-03" db="EMBL/GenBank/DDBJ databases">
        <title>Chryseobacterium sp. isolated from particulate matters in swine house.</title>
        <authorList>
            <person name="Won M."/>
            <person name="Kim S.-J."/>
            <person name="Kwon S.-W."/>
        </authorList>
    </citation>
    <scope>NUCLEOTIDE SEQUENCE [LARGE SCALE GENOMIC DNA]</scope>
    <source>
        <strain evidence="2 3">SC2-2</strain>
    </source>
</reference>
<keyword evidence="1" id="KW-1133">Transmembrane helix</keyword>
<gene>
    <name evidence="2" type="ORF">MTP09_09745</name>
</gene>
<dbReference type="RefSeq" id="WP_243548222.1">
    <property type="nucleotide sequence ID" value="NZ_CP094532.1"/>
</dbReference>
<keyword evidence="1" id="KW-0812">Transmembrane</keyword>
<keyword evidence="3" id="KW-1185">Reference proteome</keyword>